<dbReference type="Pfam" id="PF05935">
    <property type="entry name" value="Arylsulfotrans"/>
    <property type="match status" value="1"/>
</dbReference>
<organism evidence="3 4">
    <name type="scientific">[Clostridium] hylemonae DSM 15053</name>
    <dbReference type="NCBI Taxonomy" id="553973"/>
    <lineage>
        <taxon>Bacteria</taxon>
        <taxon>Bacillati</taxon>
        <taxon>Bacillota</taxon>
        <taxon>Clostridia</taxon>
        <taxon>Lachnospirales</taxon>
        <taxon>Lachnospiraceae</taxon>
    </lineage>
</organism>
<name>C0C4I4_9FIRM</name>
<reference evidence="3" key="2">
    <citation type="submission" date="2013-06" db="EMBL/GenBank/DDBJ databases">
        <title>Draft genome sequence of Clostridium hylemonae (DSM 15053).</title>
        <authorList>
            <person name="Sudarsanam P."/>
            <person name="Ley R."/>
            <person name="Guruge J."/>
            <person name="Turnbaugh P.J."/>
            <person name="Mahowald M."/>
            <person name="Liep D."/>
            <person name="Gordon J."/>
        </authorList>
    </citation>
    <scope>NUCLEOTIDE SEQUENCE</scope>
    <source>
        <strain evidence="3">DSM 15053</strain>
    </source>
</reference>
<feature type="signal peptide" evidence="1">
    <location>
        <begin position="1"/>
        <end position="26"/>
    </location>
</feature>
<dbReference type="GO" id="GO:0004062">
    <property type="term" value="F:aryl sulfotransferase activity"/>
    <property type="evidence" value="ECO:0007669"/>
    <property type="project" value="InterPro"/>
</dbReference>
<dbReference type="STRING" id="553973.CLOHYLEM_07000"/>
<evidence type="ECO:0000256" key="1">
    <source>
        <dbReference type="SAM" id="SignalP"/>
    </source>
</evidence>
<evidence type="ECO:0000313" key="3">
    <source>
        <dbReference type="EMBL" id="EEG72977.1"/>
    </source>
</evidence>
<dbReference type="SUPFAM" id="SSF50969">
    <property type="entry name" value="YVTN repeat-like/Quinoprotein amine dehydrogenase"/>
    <property type="match status" value="1"/>
</dbReference>
<dbReference type="Proteomes" id="UP000004893">
    <property type="component" value="Unassembled WGS sequence"/>
</dbReference>
<dbReference type="InterPro" id="IPR035391">
    <property type="entry name" value="Arylsulfotran_N"/>
</dbReference>
<dbReference type="InterPro" id="IPR010262">
    <property type="entry name" value="Arylsulfotransferase_bact"/>
</dbReference>
<dbReference type="InterPro" id="IPR053143">
    <property type="entry name" value="Arylsulfate_ST"/>
</dbReference>
<dbReference type="AlphaFoldDB" id="C0C4I4"/>
<keyword evidence="4" id="KW-1185">Reference proteome</keyword>
<keyword evidence="1" id="KW-0732">Signal</keyword>
<feature type="domain" description="Arylsulfotransferase N-terminal" evidence="2">
    <location>
        <begin position="88"/>
        <end position="175"/>
    </location>
</feature>
<dbReference type="EMBL" id="ABYI02000034">
    <property type="protein sequence ID" value="EEG72977.1"/>
    <property type="molecule type" value="Genomic_DNA"/>
</dbReference>
<protein>
    <recommendedName>
        <fullName evidence="2">Arylsulfotransferase N-terminal domain-containing protein</fullName>
    </recommendedName>
</protein>
<evidence type="ECO:0000313" key="4">
    <source>
        <dbReference type="Proteomes" id="UP000004893"/>
    </source>
</evidence>
<dbReference type="PANTHER" id="PTHR35340">
    <property type="entry name" value="PQQ ENZYME REPEAT PROTEIN-RELATED"/>
    <property type="match status" value="1"/>
</dbReference>
<sequence>MKKRKSIAICLAAAAAGIVTSVSAVKAISETDDSRKQTDVETAALTKEQEMSLQKIKETYNVSKQEETARELEEKKNSQNYTADNMLTVYDPFGTNTQSLYVYFNTDEAVSAAYTVHAAGEAAGDFSRQVYEDGTYETEHEFQVIGLVPDTVNHITITLTAEDGTVTEREIDHEMGSLLGTEEVQLDVTEKGNAAELEDGLYVVLGNDSTALDFIYYYDNEGTLRGEVPILGYRGHRLIFDDDHMYYSISETKMAQVNRVGQVTNVYDLGNYELHHDYVFDNDGNMLILASDQTQDSIEDIILCLDTDTGGVTEALDLEELFGSYKDECTADDDGELDWMHINTIQWLGDGDILLSSRETSSIIKVEDLYGTPEVSYIIGSKSFWEDTEYESLVLEQNGDFTVQGGQHSVTYVEDDGLGDGRYYLYMYNNNIGMSETNPDFDWASEGLTEDSAKEGETSYYYEYLVDEDAGTFELTDSFEVPYSGYVSSAQNLETNTVIDSGFKGLFAEYDKDHELIASYTMNVEKFIYRVYKYNFDGFYFNRKKS</sequence>
<gene>
    <name evidence="3" type="ORF">CLOHYLEM_07000</name>
</gene>
<dbReference type="OrthoDB" id="1769548at2"/>
<dbReference type="InterPro" id="IPR038477">
    <property type="entry name" value="ASST_N_sf"/>
</dbReference>
<proteinExistence type="predicted"/>
<dbReference type="eggNOG" id="ENOG502ZAQ1">
    <property type="taxonomic scope" value="Bacteria"/>
</dbReference>
<dbReference type="RefSeq" id="WP_006444356.1">
    <property type="nucleotide sequence ID" value="NZ_CP036524.1"/>
</dbReference>
<dbReference type="PANTHER" id="PTHR35340:SF5">
    <property type="entry name" value="ASST-DOMAIN-CONTAINING PROTEIN"/>
    <property type="match status" value="1"/>
</dbReference>
<reference evidence="3" key="1">
    <citation type="submission" date="2009-02" db="EMBL/GenBank/DDBJ databases">
        <authorList>
            <person name="Fulton L."/>
            <person name="Clifton S."/>
            <person name="Fulton B."/>
            <person name="Xu J."/>
            <person name="Minx P."/>
            <person name="Pepin K.H."/>
            <person name="Johnson M."/>
            <person name="Bhonagiri V."/>
            <person name="Nash W.E."/>
            <person name="Mardis E.R."/>
            <person name="Wilson R.K."/>
        </authorList>
    </citation>
    <scope>NUCLEOTIDE SEQUENCE [LARGE SCALE GENOMIC DNA]</scope>
    <source>
        <strain evidence="3">DSM 15053</strain>
    </source>
</reference>
<evidence type="ECO:0000259" key="2">
    <source>
        <dbReference type="Pfam" id="PF17425"/>
    </source>
</evidence>
<dbReference type="Pfam" id="PF17425">
    <property type="entry name" value="Arylsulfotran_N"/>
    <property type="match status" value="1"/>
</dbReference>
<accession>C0C4I4</accession>
<dbReference type="Gene3D" id="2.60.40.3100">
    <property type="entry name" value="Arylsulphate sulphotransferase monomer, N-terminal domain"/>
    <property type="match status" value="1"/>
</dbReference>
<comment type="caution">
    <text evidence="3">The sequence shown here is derived from an EMBL/GenBank/DDBJ whole genome shotgun (WGS) entry which is preliminary data.</text>
</comment>
<dbReference type="HOGENOM" id="CLU_024981_0_0_9"/>
<feature type="chain" id="PRO_5039140458" description="Arylsulfotransferase N-terminal domain-containing protein" evidence="1">
    <location>
        <begin position="27"/>
        <end position="546"/>
    </location>
</feature>
<dbReference type="InterPro" id="IPR011044">
    <property type="entry name" value="Quino_amine_DH_bsu"/>
</dbReference>